<dbReference type="Pfam" id="PF15410">
    <property type="entry name" value="PH_9"/>
    <property type="match status" value="1"/>
</dbReference>
<dbReference type="Gene3D" id="2.30.29.30">
    <property type="entry name" value="Pleckstrin-homology domain (PH domain)/Phosphotyrosine-binding domain (PTB)"/>
    <property type="match status" value="1"/>
</dbReference>
<dbReference type="EMBL" id="QDEB01094067">
    <property type="protein sequence ID" value="RZC32841.1"/>
    <property type="molecule type" value="Genomic_DNA"/>
</dbReference>
<dbReference type="SUPFAM" id="SSF50729">
    <property type="entry name" value="PH domain-like"/>
    <property type="match status" value="1"/>
</dbReference>
<feature type="domain" description="PH" evidence="2">
    <location>
        <begin position="1"/>
        <end position="86"/>
    </location>
</feature>
<evidence type="ECO:0000313" key="4">
    <source>
        <dbReference type="Proteomes" id="UP000292052"/>
    </source>
</evidence>
<dbReference type="AlphaFoldDB" id="A0A482VIT6"/>
<evidence type="ECO:0000256" key="1">
    <source>
        <dbReference type="SAM" id="MobiDB-lite"/>
    </source>
</evidence>
<dbReference type="CDD" id="cd10571">
    <property type="entry name" value="PH_beta_spectrin"/>
    <property type="match status" value="1"/>
</dbReference>
<feature type="region of interest" description="Disordered" evidence="1">
    <location>
        <begin position="84"/>
        <end position="118"/>
    </location>
</feature>
<feature type="compositionally biased region" description="Polar residues" evidence="1">
    <location>
        <begin position="90"/>
        <end position="100"/>
    </location>
</feature>
<dbReference type="PANTHER" id="PTHR37283">
    <property type="entry name" value="PH DOMAIN-CONTAINING PROTEIN YHR131C"/>
    <property type="match status" value="1"/>
</dbReference>
<dbReference type="PROSITE" id="PS50003">
    <property type="entry name" value="PH_DOMAIN"/>
    <property type="match status" value="1"/>
</dbReference>
<dbReference type="Proteomes" id="UP000292052">
    <property type="component" value="Unassembled WGS sequence"/>
</dbReference>
<protein>
    <submittedName>
        <fullName evidence="3">PH 9 domain containing protein</fullName>
    </submittedName>
</protein>
<evidence type="ECO:0000259" key="2">
    <source>
        <dbReference type="PROSITE" id="PS50003"/>
    </source>
</evidence>
<gene>
    <name evidence="3" type="ORF">BDFB_010651</name>
</gene>
<comment type="caution">
    <text evidence="3">The sequence shown here is derived from an EMBL/GenBank/DDBJ whole genome shotgun (WGS) entry which is preliminary data.</text>
</comment>
<proteinExistence type="predicted"/>
<accession>A0A482VIT6</accession>
<evidence type="ECO:0000313" key="3">
    <source>
        <dbReference type="EMBL" id="RZC32841.1"/>
    </source>
</evidence>
<dbReference type="InterPro" id="IPR001849">
    <property type="entry name" value="PH_domain"/>
</dbReference>
<name>A0A482VIT6_ASBVE</name>
<organism evidence="3 4">
    <name type="scientific">Asbolus verrucosus</name>
    <name type="common">Desert ironclad beetle</name>
    <dbReference type="NCBI Taxonomy" id="1661398"/>
    <lineage>
        <taxon>Eukaryota</taxon>
        <taxon>Metazoa</taxon>
        <taxon>Ecdysozoa</taxon>
        <taxon>Arthropoda</taxon>
        <taxon>Hexapoda</taxon>
        <taxon>Insecta</taxon>
        <taxon>Pterygota</taxon>
        <taxon>Neoptera</taxon>
        <taxon>Endopterygota</taxon>
        <taxon>Coleoptera</taxon>
        <taxon>Polyphaga</taxon>
        <taxon>Cucujiformia</taxon>
        <taxon>Tenebrionidae</taxon>
        <taxon>Pimeliinae</taxon>
        <taxon>Asbolus</taxon>
    </lineage>
</organism>
<reference evidence="3 4" key="1">
    <citation type="submission" date="2017-03" db="EMBL/GenBank/DDBJ databases">
        <title>Genome of the blue death feigning beetle - Asbolus verrucosus.</title>
        <authorList>
            <person name="Rider S.D."/>
        </authorList>
    </citation>
    <scope>NUCLEOTIDE SEQUENCE [LARGE SCALE GENOMIC DNA]</scope>
    <source>
        <strain evidence="3">Butters</strain>
        <tissue evidence="3">Head and leg muscle</tissue>
    </source>
</reference>
<dbReference type="STRING" id="1661398.A0A482VIT6"/>
<feature type="non-terminal residue" evidence="3">
    <location>
        <position position="1"/>
    </location>
</feature>
<dbReference type="OrthoDB" id="5865767at2759"/>
<dbReference type="InterPro" id="IPR041681">
    <property type="entry name" value="PH_9"/>
</dbReference>
<keyword evidence="4" id="KW-1185">Reference proteome</keyword>
<dbReference type="PANTHER" id="PTHR37283:SF1">
    <property type="entry name" value="PH DOMAIN-CONTAINING PROTEIN YHR131C"/>
    <property type="match status" value="1"/>
</dbReference>
<dbReference type="InterPro" id="IPR011993">
    <property type="entry name" value="PH-like_dom_sf"/>
</dbReference>
<sequence>DEEVFEGILTRKHEWENTTVKASNRSWDKSEIPLSLHKAAATVAQDYKKKKHVFRLKLESGAEFLFQAHDDAEMNTWISRINAQADADSSGPSRSQTLPASAQKEDSKRRSFFTLKKK</sequence>